<sequence>MDKVTVKELSDGWTYLINGHQGNNTLYHTEGIANQMASKYIKNKYFSQSDSVKFDSYQVNIVGEGNRHYTYYVNQEGSKEIYTFKTLYKAYNHVWNKLNGYTTKENRNSEMFNFVEDQLNKLWDKMDFIDQVQHIVSNPNLTEDEKVYSVVYISQKAPKTRFDK</sequence>
<proteinExistence type="predicted"/>
<name>A0A4Y5FEN6_9CAUD</name>
<dbReference type="Proteomes" id="UP000309991">
    <property type="component" value="Segment"/>
</dbReference>
<accession>A0A4Y5FEN6</accession>
<keyword evidence="2" id="KW-1185">Reference proteome</keyword>
<organism evidence="1 2">
    <name type="scientific">Lactobacillus phage 3-521</name>
    <dbReference type="NCBI Taxonomy" id="2510943"/>
    <lineage>
        <taxon>Viruses</taxon>
        <taxon>Duplodnaviria</taxon>
        <taxon>Heunggongvirae</taxon>
        <taxon>Uroviricota</taxon>
        <taxon>Caudoviricetes</taxon>
        <taxon>Herelleviridae</taxon>
        <taxon>Watanabevirus</taxon>
        <taxon>Watanabevirus wv3521</taxon>
    </lineage>
</organism>
<protein>
    <submittedName>
        <fullName evidence="1">Uncharacterized protein</fullName>
    </submittedName>
</protein>
<dbReference type="EMBL" id="MK504444">
    <property type="protein sequence ID" value="QBJ03549.1"/>
    <property type="molecule type" value="Genomic_DNA"/>
</dbReference>
<gene>
    <name evidence="1" type="ORF">UCC3521_0011</name>
</gene>
<reference evidence="1 2" key="1">
    <citation type="submission" date="2019-02" db="EMBL/GenBank/DDBJ databases">
        <title>Isolation of virulent Lactobacillus brevis phages.</title>
        <authorList>
            <person name="Feyereisen M."/>
            <person name="Mahony J."/>
            <person name="O'Sullivan T."/>
            <person name="van Sinderen D."/>
        </authorList>
    </citation>
    <scope>NUCLEOTIDE SEQUENCE [LARGE SCALE GENOMIC DNA]</scope>
</reference>
<evidence type="ECO:0000313" key="1">
    <source>
        <dbReference type="EMBL" id="QBJ03549.1"/>
    </source>
</evidence>
<evidence type="ECO:0000313" key="2">
    <source>
        <dbReference type="Proteomes" id="UP000309991"/>
    </source>
</evidence>